<name>A0A1N7LKT5_9GAMM</name>
<dbReference type="Gene3D" id="2.60.120.200">
    <property type="match status" value="1"/>
</dbReference>
<evidence type="ECO:0000313" key="4">
    <source>
        <dbReference type="Proteomes" id="UP000185999"/>
    </source>
</evidence>
<organism evidence="3 4">
    <name type="scientific">Neptunomonas antarctica</name>
    <dbReference type="NCBI Taxonomy" id="619304"/>
    <lineage>
        <taxon>Bacteria</taxon>
        <taxon>Pseudomonadati</taxon>
        <taxon>Pseudomonadota</taxon>
        <taxon>Gammaproteobacteria</taxon>
        <taxon>Oceanospirillales</taxon>
        <taxon>Oceanospirillaceae</taxon>
        <taxon>Neptunomonas</taxon>
    </lineage>
</organism>
<feature type="signal peptide" evidence="1">
    <location>
        <begin position="1"/>
        <end position="20"/>
    </location>
</feature>
<feature type="chain" id="PRO_5009943342" evidence="1">
    <location>
        <begin position="21"/>
        <end position="250"/>
    </location>
</feature>
<dbReference type="Pfam" id="PF13385">
    <property type="entry name" value="Laminin_G_3"/>
    <property type="match status" value="1"/>
</dbReference>
<evidence type="ECO:0000256" key="1">
    <source>
        <dbReference type="SAM" id="SignalP"/>
    </source>
</evidence>
<accession>A0A1N7LKT5</accession>
<dbReference type="Proteomes" id="UP000185999">
    <property type="component" value="Unassembled WGS sequence"/>
</dbReference>
<proteinExistence type="predicted"/>
<evidence type="ECO:0000313" key="3">
    <source>
        <dbReference type="EMBL" id="SIS74409.1"/>
    </source>
</evidence>
<reference evidence="4" key="1">
    <citation type="submission" date="2017-01" db="EMBL/GenBank/DDBJ databases">
        <authorList>
            <person name="Varghese N."/>
            <person name="Submissions S."/>
        </authorList>
    </citation>
    <scope>NUCLEOTIDE SEQUENCE [LARGE SCALE GENOMIC DNA]</scope>
    <source>
        <strain evidence="4">DSM 22306</strain>
    </source>
</reference>
<keyword evidence="1" id="KW-0732">Signal</keyword>
<protein>
    <submittedName>
        <fullName evidence="3">PEP-CTERM protein-sorting domain-containing protein</fullName>
    </submittedName>
</protein>
<dbReference type="InterPro" id="IPR013424">
    <property type="entry name" value="Ice-binding_C"/>
</dbReference>
<sequence>MKFISLSLFCIMFFVGTANASLIGFYGLDGNGDEKTGLGPDLTEPAGTVNYVTGLDGLAASFDGTGNSWLRASINSSGDTVPNFSWGTWIKLSDPTAWNIFLSNDNGSWDRFSQVKNGKWSVSKNGVKNSPIAATTDWTFIAHTFDGVTQKLYVDGNPVFSFADGLNPSHSFIDIGRNANSAYPLNGLMDGVFFFDQTLTSLEVATIRAGGASGNGVLQVGGVTVPEPSTLAIFALGLMGVAVRRFKKQS</sequence>
<dbReference type="EMBL" id="FTOE01000004">
    <property type="protein sequence ID" value="SIS74409.1"/>
    <property type="molecule type" value="Genomic_DNA"/>
</dbReference>
<evidence type="ECO:0000259" key="2">
    <source>
        <dbReference type="Pfam" id="PF07589"/>
    </source>
</evidence>
<dbReference type="InterPro" id="IPR013320">
    <property type="entry name" value="ConA-like_dom_sf"/>
</dbReference>
<dbReference type="SUPFAM" id="SSF49899">
    <property type="entry name" value="Concanavalin A-like lectins/glucanases"/>
    <property type="match status" value="1"/>
</dbReference>
<keyword evidence="4" id="KW-1185">Reference proteome</keyword>
<dbReference type="RefSeq" id="WP_054341574.1">
    <property type="nucleotide sequence ID" value="NZ_FTOE01000004.1"/>
</dbReference>
<dbReference type="NCBIfam" id="TIGR02595">
    <property type="entry name" value="PEP_CTERM"/>
    <property type="match status" value="1"/>
</dbReference>
<feature type="domain" description="Ice-binding protein C-terminal" evidence="2">
    <location>
        <begin position="224"/>
        <end position="245"/>
    </location>
</feature>
<gene>
    <name evidence="3" type="ORF">SAMN05421760_104110</name>
</gene>
<dbReference type="Pfam" id="PF07589">
    <property type="entry name" value="PEP-CTERM"/>
    <property type="match status" value="1"/>
</dbReference>
<dbReference type="AlphaFoldDB" id="A0A1N7LKT5"/>